<sequence>MKLIDRKIREMKEKKREDFEHIGEHIRVIVTRVQRLSVCHRDPHRFHEEKSEIAYELSKIARSIA</sequence>
<reference evidence="1 2" key="1">
    <citation type="submission" date="2018-09" db="EMBL/GenBank/DDBJ databases">
        <title>Genomic Encyclopedia of Archaeal and Bacterial Type Strains, Phase II (KMG-II): from individual species to whole genera.</title>
        <authorList>
            <person name="Goeker M."/>
        </authorList>
    </citation>
    <scope>NUCLEOTIDE SEQUENCE [LARGE SCALE GENOMIC DNA]</scope>
    <source>
        <strain evidence="1 2">DSM 11458</strain>
    </source>
</reference>
<evidence type="ECO:0000313" key="2">
    <source>
        <dbReference type="Proteomes" id="UP000284407"/>
    </source>
</evidence>
<organism evidence="1 2">
    <name type="scientific">Sulfitobacter guttiformis</name>
    <dbReference type="NCBI Taxonomy" id="74349"/>
    <lineage>
        <taxon>Bacteria</taxon>
        <taxon>Pseudomonadati</taxon>
        <taxon>Pseudomonadota</taxon>
        <taxon>Alphaproteobacteria</taxon>
        <taxon>Rhodobacterales</taxon>
        <taxon>Roseobacteraceae</taxon>
        <taxon>Sulfitobacter</taxon>
    </lineage>
</organism>
<gene>
    <name evidence="1" type="ORF">C8N30_0492</name>
</gene>
<dbReference type="STRING" id="1443111.Z949_2462"/>
<dbReference type="AlphaFoldDB" id="A0A420DNZ0"/>
<proteinExistence type="predicted"/>
<comment type="caution">
    <text evidence="1">The sequence shown here is derived from an EMBL/GenBank/DDBJ whole genome shotgun (WGS) entry which is preliminary data.</text>
</comment>
<dbReference type="EMBL" id="RAQK01000001">
    <property type="protein sequence ID" value="RKE95945.1"/>
    <property type="molecule type" value="Genomic_DNA"/>
</dbReference>
<protein>
    <submittedName>
        <fullName evidence="1">Uncharacterized protein</fullName>
    </submittedName>
</protein>
<name>A0A420DNZ0_9RHOB</name>
<dbReference type="Proteomes" id="UP000284407">
    <property type="component" value="Unassembled WGS sequence"/>
</dbReference>
<keyword evidence="2" id="KW-1185">Reference proteome</keyword>
<accession>A0A420DNZ0</accession>
<evidence type="ECO:0000313" key="1">
    <source>
        <dbReference type="EMBL" id="RKE95945.1"/>
    </source>
</evidence>